<reference evidence="1" key="1">
    <citation type="submission" date="2009-05" db="EMBL/GenBank/DDBJ databases">
        <authorList>
            <person name="Harkins D.M."/>
            <person name="DeShazer D."/>
            <person name="Woods D.E."/>
            <person name="Brinkac L.M."/>
            <person name="Brown K.A."/>
            <person name="Hung G.C."/>
            <person name="Tuanyok A."/>
            <person name="Zhang B."/>
            <person name="Nierman W.C."/>
        </authorList>
    </citation>
    <scope>NUCLEOTIDE SEQUENCE [LARGE SCALE GENOMIC DNA]</scope>
    <source>
        <strain evidence="1">1710a</strain>
    </source>
</reference>
<evidence type="ECO:0000313" key="1">
    <source>
        <dbReference type="EMBL" id="EET07111.1"/>
    </source>
</evidence>
<dbReference type="Proteomes" id="UP000001812">
    <property type="component" value="Chromosome I"/>
</dbReference>
<sequence>MRARRAPNPSGPRTRRAIQQACAKPRRRTIRCARRVHTPWFVNHHHDNPSRDDGFALVGSERHPALLVLPLMGVGYAVAEMIENGGVIIGGSAGIANDLAEGRLAPGFDDRDRIASPYEHRLVEHRLVWARPASHAPEIRPSIDSNLALGEQAPELER</sequence>
<dbReference type="RefSeq" id="WP_004527531.1">
    <property type="nucleotide sequence ID" value="NZ_CM000832.1"/>
</dbReference>
<accession>A0A0E1W4A1</accession>
<dbReference type="AlphaFoldDB" id="A0A0E1W4A1"/>
<organism evidence="1">
    <name type="scientific">Burkholderia pseudomallei 1710a</name>
    <dbReference type="NCBI Taxonomy" id="320371"/>
    <lineage>
        <taxon>Bacteria</taxon>
        <taxon>Pseudomonadati</taxon>
        <taxon>Pseudomonadota</taxon>
        <taxon>Betaproteobacteria</taxon>
        <taxon>Burkholderiales</taxon>
        <taxon>Burkholderiaceae</taxon>
        <taxon>Burkholderia</taxon>
        <taxon>pseudomallei group</taxon>
    </lineage>
</organism>
<protein>
    <submittedName>
        <fullName evidence="1">Uncharacterized protein</fullName>
    </submittedName>
</protein>
<proteinExistence type="predicted"/>
<dbReference type="HOGENOM" id="CLU_1666113_0_0_4"/>
<dbReference type="EMBL" id="CM000832">
    <property type="protein sequence ID" value="EET07111.1"/>
    <property type="molecule type" value="Genomic_DNA"/>
</dbReference>
<gene>
    <name evidence="1" type="ORF">BURPS1710A_3484</name>
</gene>
<name>A0A0E1W4A1_BURPE</name>